<dbReference type="WBParaSite" id="ALUE_0001268601-mRNA-1">
    <property type="protein sequence ID" value="ALUE_0001268601-mRNA-1"/>
    <property type="gene ID" value="ALUE_0001268601"/>
</dbReference>
<feature type="region of interest" description="Disordered" evidence="1">
    <location>
        <begin position="1"/>
        <end position="21"/>
    </location>
</feature>
<feature type="compositionally biased region" description="Basic residues" evidence="1">
    <location>
        <begin position="68"/>
        <end position="77"/>
    </location>
</feature>
<reference evidence="3" key="1">
    <citation type="submission" date="2017-02" db="UniProtKB">
        <authorList>
            <consortium name="WormBaseParasite"/>
        </authorList>
    </citation>
    <scope>IDENTIFICATION</scope>
</reference>
<dbReference type="Proteomes" id="UP000036681">
    <property type="component" value="Unplaced"/>
</dbReference>
<dbReference type="AlphaFoldDB" id="A0A0M3I6J4"/>
<feature type="compositionally biased region" description="Acidic residues" evidence="1">
    <location>
        <begin position="123"/>
        <end position="132"/>
    </location>
</feature>
<evidence type="ECO:0000313" key="2">
    <source>
        <dbReference type="Proteomes" id="UP000036681"/>
    </source>
</evidence>
<feature type="compositionally biased region" description="Polar residues" evidence="1">
    <location>
        <begin position="52"/>
        <end position="67"/>
    </location>
</feature>
<feature type="region of interest" description="Disordered" evidence="1">
    <location>
        <begin position="38"/>
        <end position="152"/>
    </location>
</feature>
<feature type="compositionally biased region" description="Polar residues" evidence="1">
    <location>
        <begin position="82"/>
        <end position="111"/>
    </location>
</feature>
<keyword evidence="2" id="KW-1185">Reference proteome</keyword>
<accession>A0A0M3I6J4</accession>
<protein>
    <submittedName>
        <fullName evidence="3">Uncharacterized protein</fullName>
    </submittedName>
</protein>
<proteinExistence type="predicted"/>
<organism evidence="2 3">
    <name type="scientific">Ascaris lumbricoides</name>
    <name type="common">Giant roundworm</name>
    <dbReference type="NCBI Taxonomy" id="6252"/>
    <lineage>
        <taxon>Eukaryota</taxon>
        <taxon>Metazoa</taxon>
        <taxon>Ecdysozoa</taxon>
        <taxon>Nematoda</taxon>
        <taxon>Chromadorea</taxon>
        <taxon>Rhabditida</taxon>
        <taxon>Spirurina</taxon>
        <taxon>Ascaridomorpha</taxon>
        <taxon>Ascaridoidea</taxon>
        <taxon>Ascarididae</taxon>
        <taxon>Ascaris</taxon>
    </lineage>
</organism>
<evidence type="ECO:0000256" key="1">
    <source>
        <dbReference type="SAM" id="MobiDB-lite"/>
    </source>
</evidence>
<feature type="compositionally biased region" description="Basic and acidic residues" evidence="1">
    <location>
        <begin position="143"/>
        <end position="152"/>
    </location>
</feature>
<evidence type="ECO:0000313" key="3">
    <source>
        <dbReference type="WBParaSite" id="ALUE_0001268601-mRNA-1"/>
    </source>
</evidence>
<name>A0A0M3I6J4_ASCLU</name>
<sequence>MLSEQCRSRRRRQYNESKKKGLKQNFVRSVLRKVEVKHNSKEGNYNGKAITEATQDESPNSPNTSNVKKARRTKRLSRICPVTNNIAQNRTPSKQSRITCVSTQSDATAEISQDLEKRGVDDGDKEDEEFNNDLDTMAGVLSIEREETPSPQ</sequence>